<sequence>MVSEQFIETDKPLRIRWSGFYFYSRFLNGPITVVRLGALTMGNERWSGR</sequence>
<evidence type="ECO:0000313" key="2">
    <source>
        <dbReference type="Proteomes" id="UP000198432"/>
    </source>
</evidence>
<accession>A0A239FX37</accession>
<dbReference type="Proteomes" id="UP000198432">
    <property type="component" value="Unassembled WGS sequence"/>
</dbReference>
<protein>
    <submittedName>
        <fullName evidence="1">Uncharacterized protein</fullName>
    </submittedName>
</protein>
<dbReference type="EMBL" id="FZOQ01000009">
    <property type="protein sequence ID" value="SNS61449.1"/>
    <property type="molecule type" value="Genomic_DNA"/>
</dbReference>
<gene>
    <name evidence="1" type="ORF">SAMN06296052_109162</name>
</gene>
<keyword evidence="2" id="KW-1185">Reference proteome</keyword>
<proteinExistence type="predicted"/>
<name>A0A239FX37_9BACT</name>
<organism evidence="1 2">
    <name type="scientific">Pontibacter ummariensis</name>
    <dbReference type="NCBI Taxonomy" id="1610492"/>
    <lineage>
        <taxon>Bacteria</taxon>
        <taxon>Pseudomonadati</taxon>
        <taxon>Bacteroidota</taxon>
        <taxon>Cytophagia</taxon>
        <taxon>Cytophagales</taxon>
        <taxon>Hymenobacteraceae</taxon>
        <taxon>Pontibacter</taxon>
    </lineage>
</organism>
<dbReference type="AlphaFoldDB" id="A0A239FX37"/>
<evidence type="ECO:0000313" key="1">
    <source>
        <dbReference type="EMBL" id="SNS61449.1"/>
    </source>
</evidence>
<reference evidence="2" key="1">
    <citation type="submission" date="2017-06" db="EMBL/GenBank/DDBJ databases">
        <authorList>
            <person name="Varghese N."/>
            <person name="Submissions S."/>
        </authorList>
    </citation>
    <scope>NUCLEOTIDE SEQUENCE [LARGE SCALE GENOMIC DNA]</scope>
    <source>
        <strain evidence="2">NKM1</strain>
    </source>
</reference>